<name>A0A091ATT2_9GAMM</name>
<dbReference type="EMBL" id="AVCI01000005">
    <property type="protein sequence ID" value="KFN43598.1"/>
    <property type="molecule type" value="Genomic_DNA"/>
</dbReference>
<dbReference type="PANTHER" id="PTHR40278:SF2">
    <property type="entry name" value="TYPE IV PILUS INNER MEMBRANE COMPONENT PILN"/>
    <property type="match status" value="1"/>
</dbReference>
<evidence type="ECO:0000313" key="5">
    <source>
        <dbReference type="Proteomes" id="UP000029385"/>
    </source>
</evidence>
<proteinExistence type="predicted"/>
<dbReference type="GO" id="GO:0043683">
    <property type="term" value="P:type IV pilus assembly"/>
    <property type="evidence" value="ECO:0007669"/>
    <property type="project" value="TreeGrafter"/>
</dbReference>
<feature type="compositionally biased region" description="Low complexity" evidence="2">
    <location>
        <begin position="213"/>
        <end position="230"/>
    </location>
</feature>
<feature type="region of interest" description="Disordered" evidence="2">
    <location>
        <begin position="182"/>
        <end position="256"/>
    </location>
</feature>
<keyword evidence="5" id="KW-1185">Reference proteome</keyword>
<dbReference type="AlphaFoldDB" id="A0A091ATT2"/>
<keyword evidence="3" id="KW-1133">Transmembrane helix</keyword>
<feature type="compositionally biased region" description="Pro residues" evidence="2">
    <location>
        <begin position="231"/>
        <end position="246"/>
    </location>
</feature>
<dbReference type="Proteomes" id="UP000029385">
    <property type="component" value="Unassembled WGS sequence"/>
</dbReference>
<reference evidence="4 5" key="1">
    <citation type="submission" date="2013-09" db="EMBL/GenBank/DDBJ databases">
        <title>Genome sequencing of Arenimonas oryziterrae.</title>
        <authorList>
            <person name="Chen F."/>
            <person name="Wang G."/>
        </authorList>
    </citation>
    <scope>NUCLEOTIDE SEQUENCE [LARGE SCALE GENOMIC DNA]</scope>
    <source>
        <strain evidence="4 5">YC6267</strain>
    </source>
</reference>
<evidence type="ECO:0000313" key="4">
    <source>
        <dbReference type="EMBL" id="KFN43598.1"/>
    </source>
</evidence>
<dbReference type="InterPro" id="IPR007813">
    <property type="entry name" value="PilN"/>
</dbReference>
<comment type="caution">
    <text evidence="4">The sequence shown here is derived from an EMBL/GenBank/DDBJ whole genome shotgun (WGS) entry which is preliminary data.</text>
</comment>
<keyword evidence="1" id="KW-0175">Coiled coil</keyword>
<dbReference type="PATRIC" id="fig|1121015.4.peg.1486"/>
<evidence type="ECO:0008006" key="6">
    <source>
        <dbReference type="Google" id="ProtNLM"/>
    </source>
</evidence>
<dbReference type="Pfam" id="PF05137">
    <property type="entry name" value="PilN"/>
    <property type="match status" value="1"/>
</dbReference>
<protein>
    <recommendedName>
        <fullName evidence="6">Fimbrial protein</fullName>
    </recommendedName>
</protein>
<keyword evidence="3" id="KW-0472">Membrane</keyword>
<evidence type="ECO:0000256" key="1">
    <source>
        <dbReference type="SAM" id="Coils"/>
    </source>
</evidence>
<evidence type="ECO:0000256" key="2">
    <source>
        <dbReference type="SAM" id="MobiDB-lite"/>
    </source>
</evidence>
<evidence type="ECO:0000256" key="3">
    <source>
        <dbReference type="SAM" id="Phobius"/>
    </source>
</evidence>
<dbReference type="GO" id="GO:0043107">
    <property type="term" value="P:type IV pilus-dependent motility"/>
    <property type="evidence" value="ECO:0007669"/>
    <property type="project" value="TreeGrafter"/>
</dbReference>
<feature type="coiled-coil region" evidence="1">
    <location>
        <begin position="41"/>
        <end position="85"/>
    </location>
</feature>
<dbReference type="eggNOG" id="COG3166">
    <property type="taxonomic scope" value="Bacteria"/>
</dbReference>
<keyword evidence="3" id="KW-0812">Transmembrane</keyword>
<dbReference type="InterPro" id="IPR052534">
    <property type="entry name" value="Extracell_DNA_Util/SecSys_Comp"/>
</dbReference>
<accession>A0A091ATT2</accession>
<organism evidence="4 5">
    <name type="scientific">Arenimonas oryziterrae DSM 21050 = YC6267</name>
    <dbReference type="NCBI Taxonomy" id="1121015"/>
    <lineage>
        <taxon>Bacteria</taxon>
        <taxon>Pseudomonadati</taxon>
        <taxon>Pseudomonadota</taxon>
        <taxon>Gammaproteobacteria</taxon>
        <taxon>Lysobacterales</taxon>
        <taxon>Lysobacteraceae</taxon>
        <taxon>Arenimonas</taxon>
    </lineage>
</organism>
<gene>
    <name evidence="4" type="ORF">N789_10000</name>
</gene>
<feature type="transmembrane region" description="Helical" evidence="3">
    <location>
        <begin position="15"/>
        <end position="37"/>
    </location>
</feature>
<dbReference type="STRING" id="1121015.GCA_000420545_00812"/>
<sequence>MPWRAERRKARLQEFYGLLGLAALAALLVSLFIVMYYQGQISGQESRNKYLQSQIDEVQKQIAEIAELDKKKARLLKRKEVIEQLQSSRSQMVHLFDELVRTIPDGLRLDTIQQNGDQLTLAGYAQSNARVSTYMRNLQASGWMTKPDLTVIEAKGADKGLPYTFSLKVTLTTPGAVDANGNPVPTVDANGNAIVPDPAAPAAATPATPPLTAPAATTPATTAPAPAAPAATPPPATPPATPPPANAAPASGGNNS</sequence>
<dbReference type="PANTHER" id="PTHR40278">
    <property type="entry name" value="DNA UTILIZATION PROTEIN HOFN"/>
    <property type="match status" value="1"/>
</dbReference>